<keyword evidence="11" id="KW-1185">Reference proteome</keyword>
<dbReference type="InterPro" id="IPR056900">
    <property type="entry name" value="COB_C"/>
</dbReference>
<evidence type="ECO:0000256" key="5">
    <source>
        <dbReference type="ARBA" id="ARBA00023136"/>
    </source>
</evidence>
<reference evidence="10" key="1">
    <citation type="submission" date="2020-01" db="EMBL/GenBank/DDBJ databases">
        <title>Genome sequence of Kobresia littledalei, the first chromosome-level genome in the family Cyperaceae.</title>
        <authorList>
            <person name="Qu G."/>
        </authorList>
    </citation>
    <scope>NUCLEOTIDE SEQUENCE</scope>
    <source>
        <strain evidence="10">C.B.Clarke</strain>
        <tissue evidence="10">Leaf</tissue>
    </source>
</reference>
<keyword evidence="3" id="KW-1003">Cell membrane</keyword>
<name>A0A833QAQ8_9POAL</name>
<dbReference type="PANTHER" id="PTHR31052">
    <property type="entry name" value="COBRA-LIKE PROTEIN 7"/>
    <property type="match status" value="1"/>
</dbReference>
<feature type="compositionally biased region" description="Basic and acidic residues" evidence="7">
    <location>
        <begin position="668"/>
        <end position="684"/>
    </location>
</feature>
<evidence type="ECO:0000259" key="9">
    <source>
        <dbReference type="Pfam" id="PF25079"/>
    </source>
</evidence>
<evidence type="ECO:0000256" key="7">
    <source>
        <dbReference type="SAM" id="MobiDB-lite"/>
    </source>
</evidence>
<evidence type="ECO:0000256" key="3">
    <source>
        <dbReference type="ARBA" id="ARBA00022475"/>
    </source>
</evidence>
<dbReference type="InterPro" id="IPR006918">
    <property type="entry name" value="COBRA_pln"/>
</dbReference>
<keyword evidence="4 8" id="KW-0732">Signal</keyword>
<evidence type="ECO:0000256" key="6">
    <source>
        <dbReference type="ARBA" id="ARBA00023180"/>
    </source>
</evidence>
<proteinExistence type="inferred from homology"/>
<dbReference type="OrthoDB" id="2014623at2759"/>
<dbReference type="GO" id="GO:0010215">
    <property type="term" value="P:cellulose microfibril organization"/>
    <property type="evidence" value="ECO:0007669"/>
    <property type="project" value="InterPro"/>
</dbReference>
<dbReference type="Pfam" id="PF25079">
    <property type="entry name" value="COB_C"/>
    <property type="match status" value="1"/>
</dbReference>
<feature type="chain" id="PRO_5032534896" evidence="8">
    <location>
        <begin position="24"/>
        <end position="708"/>
    </location>
</feature>
<dbReference type="Proteomes" id="UP000623129">
    <property type="component" value="Unassembled WGS sequence"/>
</dbReference>
<comment type="subcellular location">
    <subcellularLocation>
        <location evidence="1">Cell membrane</location>
    </subcellularLocation>
</comment>
<feature type="domain" description="COBRA C-terminal" evidence="9">
    <location>
        <begin position="415"/>
        <end position="624"/>
    </location>
</feature>
<organism evidence="10 11">
    <name type="scientific">Carex littledalei</name>
    <dbReference type="NCBI Taxonomy" id="544730"/>
    <lineage>
        <taxon>Eukaryota</taxon>
        <taxon>Viridiplantae</taxon>
        <taxon>Streptophyta</taxon>
        <taxon>Embryophyta</taxon>
        <taxon>Tracheophyta</taxon>
        <taxon>Spermatophyta</taxon>
        <taxon>Magnoliopsida</taxon>
        <taxon>Liliopsida</taxon>
        <taxon>Poales</taxon>
        <taxon>Cyperaceae</taxon>
        <taxon>Cyperoideae</taxon>
        <taxon>Cariceae</taxon>
        <taxon>Carex</taxon>
        <taxon>Carex subgen. Euthyceras</taxon>
    </lineage>
</organism>
<dbReference type="EMBL" id="SWLB01000028">
    <property type="protein sequence ID" value="KAF3320840.1"/>
    <property type="molecule type" value="Genomic_DNA"/>
</dbReference>
<comment type="caution">
    <text evidence="10">The sequence shown here is derived from an EMBL/GenBank/DDBJ whole genome shotgun (WGS) entry which is preliminary data.</text>
</comment>
<evidence type="ECO:0000313" key="10">
    <source>
        <dbReference type="EMBL" id="KAF3320840.1"/>
    </source>
</evidence>
<dbReference type="GO" id="GO:0005886">
    <property type="term" value="C:plasma membrane"/>
    <property type="evidence" value="ECO:0007669"/>
    <property type="project" value="UniProtKB-SubCell"/>
</dbReference>
<evidence type="ECO:0000313" key="11">
    <source>
        <dbReference type="Proteomes" id="UP000623129"/>
    </source>
</evidence>
<keyword evidence="6" id="KW-0325">Glycoprotein</keyword>
<dbReference type="Pfam" id="PF04833">
    <property type="entry name" value="COBRA"/>
    <property type="match status" value="1"/>
</dbReference>
<dbReference type="PANTHER" id="PTHR31052:SF2">
    <property type="entry name" value="COBRA-LIKE PROTEIN 10"/>
    <property type="match status" value="1"/>
</dbReference>
<protein>
    <submittedName>
        <fullName evidence="10">COBRA-like protein 10</fullName>
    </submittedName>
</protein>
<accession>A0A833QAQ8</accession>
<evidence type="ECO:0000256" key="4">
    <source>
        <dbReference type="ARBA" id="ARBA00022729"/>
    </source>
</evidence>
<feature type="signal peptide" evidence="8">
    <location>
        <begin position="1"/>
        <end position="23"/>
    </location>
</feature>
<feature type="region of interest" description="Disordered" evidence="7">
    <location>
        <begin position="664"/>
        <end position="708"/>
    </location>
</feature>
<evidence type="ECO:0000256" key="2">
    <source>
        <dbReference type="ARBA" id="ARBA00005507"/>
    </source>
</evidence>
<comment type="similarity">
    <text evidence="2">Belongs to the COBRA family.</text>
</comment>
<sequence>MPHCLWQNALLFTSLLLITSIKCQDYDDSDDTPANPAQDNCVGVFLTYTFTKRTKEYPHVKNATAQAYAFDAQVTILNTMSEDLKGWQFFVGFQHSEILVSVENAVLTNATDFPAKVGNGTTFSGFPDTDLLNAIDTAGDMDQIQKIVKIKGTQFGVKPPGTPMPKTIKLMNDGFKCPAPKKKGSQMYLCCVKDPKIKKKTNTTRFLPRQKADLTIAYDVLQAYGNNYMAQVTIDNWNPLGRLDNWNLTWEWKRGEFIYSMRGAYTLKRDSSSCIYSQAASYYSDFDFAPVISCEKKPIIVDLPPEREKDKDIGNLPFCCKNGTLLPKLMNASLSTAMFQLQVYKMPPDLNRTTLYAPQNWKIQGELNPNYVCGAPIRVDPMEFPDPSGLMSETTAVASWQVGCNITRPKPRQNRCCVSFSAYYNESVIPCNTCACGCSDALACDPDAQPLLLPSEALLIPFVNRTAKAKAWAKLKHRSVPNPLPCGDNCGVSINWHIVSNYRNGWSARITLFNWKKYIFKDWFTAITLNHDAFLDYEKVYSFNGTILNNTKDTVFMQGLEGLNYLVGIVNATDTKNKPPIPGKQQTVISFTKKKTPNIKLSKAGFPTKVYFNGEECALPNQIPRSNAYGLRAGILRGALDESLVRKSDKSLFCISSSTSSASLRPQEFSKGESRAEPTGEKIQSKGSKGGDIIRPPQQEKMTQTLTW</sequence>
<evidence type="ECO:0000256" key="8">
    <source>
        <dbReference type="SAM" id="SignalP"/>
    </source>
</evidence>
<dbReference type="AlphaFoldDB" id="A0A833QAQ8"/>
<gene>
    <name evidence="10" type="ORF">FCM35_KLT14974</name>
</gene>
<evidence type="ECO:0000256" key="1">
    <source>
        <dbReference type="ARBA" id="ARBA00004236"/>
    </source>
</evidence>
<keyword evidence="5" id="KW-0472">Membrane</keyword>